<keyword evidence="1" id="KW-1133">Transmembrane helix</keyword>
<dbReference type="Proteomes" id="UP000004982">
    <property type="component" value="Unassembled WGS sequence"/>
</dbReference>
<gene>
    <name evidence="2" type="ORF">HMPREF9418_2972</name>
</gene>
<keyword evidence="1" id="KW-0812">Transmembrane</keyword>
<feature type="transmembrane region" description="Helical" evidence="1">
    <location>
        <begin position="116"/>
        <end position="133"/>
    </location>
</feature>
<accession>A0AA36UG72</accession>
<evidence type="ECO:0000256" key="1">
    <source>
        <dbReference type="SAM" id="Phobius"/>
    </source>
</evidence>
<organism evidence="2 3">
    <name type="scientific">Neisseria macacae ATCC 33926</name>
    <dbReference type="NCBI Taxonomy" id="997348"/>
    <lineage>
        <taxon>Bacteria</taxon>
        <taxon>Pseudomonadati</taxon>
        <taxon>Pseudomonadota</taxon>
        <taxon>Betaproteobacteria</taxon>
        <taxon>Neisseriales</taxon>
        <taxon>Neisseriaceae</taxon>
        <taxon>Neisseria</taxon>
    </lineage>
</organism>
<protein>
    <submittedName>
        <fullName evidence="2">Uncharacterized protein</fullName>
    </submittedName>
</protein>
<feature type="non-terminal residue" evidence="2">
    <location>
        <position position="1"/>
    </location>
</feature>
<comment type="caution">
    <text evidence="2">The sequence shown here is derived from an EMBL/GenBank/DDBJ whole genome shotgun (WGS) entry which is preliminary data.</text>
</comment>
<dbReference type="AlphaFoldDB" id="A0AA36UG72"/>
<proteinExistence type="predicted"/>
<keyword evidence="1" id="KW-0472">Membrane</keyword>
<evidence type="ECO:0000313" key="3">
    <source>
        <dbReference type="Proteomes" id="UP000004982"/>
    </source>
</evidence>
<reference evidence="2 3" key="1">
    <citation type="submission" date="2011-05" db="EMBL/GenBank/DDBJ databases">
        <authorList>
            <person name="Muzny D."/>
            <person name="Qin X."/>
            <person name="Deng J."/>
            <person name="Jiang H."/>
            <person name="Liu Y."/>
            <person name="Qu J."/>
            <person name="Song X.-Z."/>
            <person name="Zhang L."/>
            <person name="Thornton R."/>
            <person name="Coyle M."/>
            <person name="Francisco L."/>
            <person name="Jackson L."/>
            <person name="Javaid M."/>
            <person name="Korchina V."/>
            <person name="Kovar C."/>
            <person name="Mata R."/>
            <person name="Mathew T."/>
            <person name="Ngo R."/>
            <person name="Nguyen L."/>
            <person name="Nguyen N."/>
            <person name="Okwuonu G."/>
            <person name="Ongeri F."/>
            <person name="Pham C."/>
            <person name="Simmons D."/>
            <person name="Wilczek-Boney K."/>
            <person name="Hale W."/>
            <person name="Jakkamsetti A."/>
            <person name="Pham P."/>
            <person name="Ruth R."/>
            <person name="San Lucas F."/>
            <person name="Warren J."/>
            <person name="Zhang J."/>
            <person name="Zhao Z."/>
            <person name="Zhou C."/>
            <person name="Zhu D."/>
            <person name="Lee S."/>
            <person name="Bess C."/>
            <person name="Blankenburg K."/>
            <person name="Forbes L."/>
            <person name="Fu Q."/>
            <person name="Gubbala S."/>
            <person name="Hirani K."/>
            <person name="Jayaseelan J.C."/>
            <person name="Lara F."/>
            <person name="Munidasa M."/>
            <person name="Palculict T."/>
            <person name="Patil S."/>
            <person name="Pu L.-L."/>
            <person name="Saada N."/>
            <person name="Tang L."/>
            <person name="Weissenberger G."/>
            <person name="Zhu Y."/>
            <person name="Hemphill L."/>
            <person name="Shang Y."/>
            <person name="Youmans B."/>
            <person name="Ayvaz T."/>
            <person name="Ross M."/>
            <person name="Santibanez J."/>
            <person name="Aqrawi P."/>
            <person name="Gross S."/>
            <person name="Joshi V."/>
            <person name="Fowler G."/>
            <person name="Nazareth L."/>
            <person name="Reid J."/>
            <person name="Worley K."/>
            <person name="Petrosino J."/>
            <person name="Highlander S."/>
            <person name="Gibbs R."/>
        </authorList>
    </citation>
    <scope>NUCLEOTIDE SEQUENCE [LARGE SCALE GENOMIC DNA]</scope>
    <source>
        <strain evidence="2 3">ATCC 33926</strain>
    </source>
</reference>
<sequence>TGKYALAARKGGFVTGSAVGFTGLEDEGGLAVEADVFGDGFGIAQVGEEREGDGWCDRRSGRRCPAEIGEGTDYIEVAVFTGDFIECHGGLLLLGMGSSENFSDDLTGALELGKVYVLYLVSLIFIFIFPGEIPSSDSTKSSSFSTFFFEKGVWHKGGCNFK</sequence>
<name>A0AA36UG72_9NEIS</name>
<evidence type="ECO:0000313" key="2">
    <source>
        <dbReference type="EMBL" id="EGQ73135.1"/>
    </source>
</evidence>
<dbReference type="EMBL" id="AFQE01000174">
    <property type="protein sequence ID" value="EGQ73135.1"/>
    <property type="molecule type" value="Genomic_DNA"/>
</dbReference>